<dbReference type="SUPFAM" id="SSF82114">
    <property type="entry name" value="Riboflavin kinase-like"/>
    <property type="match status" value="1"/>
</dbReference>
<keyword evidence="9 15" id="KW-0418">Kinase</keyword>
<dbReference type="EC" id="2.7.1.26" evidence="15"/>
<evidence type="ECO:0000256" key="6">
    <source>
        <dbReference type="ARBA" id="ARBA00022679"/>
    </source>
</evidence>
<evidence type="ECO:0000256" key="7">
    <source>
        <dbReference type="ARBA" id="ARBA00022695"/>
    </source>
</evidence>
<dbReference type="OrthoDB" id="9803667at2"/>
<keyword evidence="12" id="KW-0511">Multifunctional enzyme</keyword>
<keyword evidence="4 15" id="KW-0285">Flavoprotein</keyword>
<dbReference type="Pfam" id="PF01687">
    <property type="entry name" value="Flavokinase"/>
    <property type="match status" value="1"/>
</dbReference>
<dbReference type="SMART" id="SM00904">
    <property type="entry name" value="Flavokinase"/>
    <property type="match status" value="1"/>
</dbReference>
<evidence type="ECO:0000256" key="12">
    <source>
        <dbReference type="ARBA" id="ARBA00023268"/>
    </source>
</evidence>
<gene>
    <name evidence="17" type="ORF">D3218_14025</name>
</gene>
<dbReference type="Gene3D" id="3.40.50.620">
    <property type="entry name" value="HUPs"/>
    <property type="match status" value="1"/>
</dbReference>
<evidence type="ECO:0000256" key="8">
    <source>
        <dbReference type="ARBA" id="ARBA00022741"/>
    </source>
</evidence>
<evidence type="ECO:0000256" key="15">
    <source>
        <dbReference type="PIRNR" id="PIRNR004491"/>
    </source>
</evidence>
<evidence type="ECO:0000256" key="2">
    <source>
        <dbReference type="ARBA" id="ARBA00004726"/>
    </source>
</evidence>
<evidence type="ECO:0000256" key="9">
    <source>
        <dbReference type="ARBA" id="ARBA00022777"/>
    </source>
</evidence>
<evidence type="ECO:0000256" key="5">
    <source>
        <dbReference type="ARBA" id="ARBA00022643"/>
    </source>
</evidence>
<dbReference type="InterPro" id="IPR023468">
    <property type="entry name" value="Riboflavin_kinase"/>
</dbReference>
<comment type="function">
    <text evidence="1">Catalyzes the phosphorylation of riboflavin to FMN followed by the adenylation of FMN to FAD.</text>
</comment>
<dbReference type="FunFam" id="3.40.50.620:FF:000021">
    <property type="entry name" value="Riboflavin biosynthesis protein"/>
    <property type="match status" value="1"/>
</dbReference>
<dbReference type="PANTHER" id="PTHR22749">
    <property type="entry name" value="RIBOFLAVIN KINASE/FMN ADENYLYLTRANSFERASE"/>
    <property type="match status" value="1"/>
</dbReference>
<dbReference type="EC" id="2.7.7.2" evidence="15"/>
<name>A0A3A1WGR6_9HYPH</name>
<dbReference type="InterPro" id="IPR002606">
    <property type="entry name" value="Riboflavin_kinase_bac"/>
</dbReference>
<dbReference type="CDD" id="cd02064">
    <property type="entry name" value="FAD_synthetase_N"/>
    <property type="match status" value="1"/>
</dbReference>
<organism evidence="17 18">
    <name type="scientific">Aureimonas flava</name>
    <dbReference type="NCBI Taxonomy" id="2320271"/>
    <lineage>
        <taxon>Bacteria</taxon>
        <taxon>Pseudomonadati</taxon>
        <taxon>Pseudomonadota</taxon>
        <taxon>Alphaproteobacteria</taxon>
        <taxon>Hyphomicrobiales</taxon>
        <taxon>Aurantimonadaceae</taxon>
        <taxon>Aureimonas</taxon>
    </lineage>
</organism>
<sequence length="331" mass="34910">MTGTGTGTGTGTRVPGAGALQPALRGGVVAIGNFDGVHRGHQAVVETLSELAGDGVPRLVLTFEPHPRTVFRPQHPVPRLTPAPLKARLFANLGVDAVVEQPFDTAFAAHPAEAFVADTLHRDLGARHLVVGHDFRFGARRQGDVDFLRARGAELGIAVTCVAPFLDEGGNVVSSSRVREDLMNGDVAAAAALLGYRWTVEGAIGHGAKLGRTLGYPTANMALPDDGLLAHGIYAVRLRRADGSLHDGVASYGRRPTFDNGAALFETFLFDFSGDLYGEPVSVSLFGFVRGEERFDSAEALVARMDVDAREARALLAGARPLSPLDAAVAF</sequence>
<evidence type="ECO:0000259" key="16">
    <source>
        <dbReference type="SMART" id="SM00904"/>
    </source>
</evidence>
<dbReference type="Proteomes" id="UP000265750">
    <property type="component" value="Unassembled WGS sequence"/>
</dbReference>
<dbReference type="EMBL" id="QYRN01000007">
    <property type="protein sequence ID" value="RIX99586.1"/>
    <property type="molecule type" value="Genomic_DNA"/>
</dbReference>
<dbReference type="GO" id="GO:0003919">
    <property type="term" value="F:FMN adenylyltransferase activity"/>
    <property type="evidence" value="ECO:0007669"/>
    <property type="project" value="UniProtKB-UniRule"/>
</dbReference>
<dbReference type="GO" id="GO:0009398">
    <property type="term" value="P:FMN biosynthetic process"/>
    <property type="evidence" value="ECO:0007669"/>
    <property type="project" value="UniProtKB-UniRule"/>
</dbReference>
<comment type="pathway">
    <text evidence="2 15">Cofactor biosynthesis; FAD biosynthesis; FAD from FMN: step 1/1.</text>
</comment>
<accession>A0A3A1WGR6</accession>
<comment type="catalytic activity">
    <reaction evidence="13 15">
        <text>riboflavin + ATP = FMN + ADP + H(+)</text>
        <dbReference type="Rhea" id="RHEA:14357"/>
        <dbReference type="ChEBI" id="CHEBI:15378"/>
        <dbReference type="ChEBI" id="CHEBI:30616"/>
        <dbReference type="ChEBI" id="CHEBI:57986"/>
        <dbReference type="ChEBI" id="CHEBI:58210"/>
        <dbReference type="ChEBI" id="CHEBI:456216"/>
        <dbReference type="EC" id="2.7.1.26"/>
    </reaction>
</comment>
<dbReference type="InterPro" id="IPR023465">
    <property type="entry name" value="Riboflavin_kinase_dom_sf"/>
</dbReference>
<evidence type="ECO:0000256" key="14">
    <source>
        <dbReference type="ARBA" id="ARBA00049494"/>
    </source>
</evidence>
<evidence type="ECO:0000256" key="3">
    <source>
        <dbReference type="ARBA" id="ARBA00005201"/>
    </source>
</evidence>
<dbReference type="GO" id="GO:0009231">
    <property type="term" value="P:riboflavin biosynthetic process"/>
    <property type="evidence" value="ECO:0007669"/>
    <property type="project" value="InterPro"/>
</dbReference>
<dbReference type="Gene3D" id="2.40.30.30">
    <property type="entry name" value="Riboflavin kinase-like"/>
    <property type="match status" value="1"/>
</dbReference>
<dbReference type="GO" id="GO:0008531">
    <property type="term" value="F:riboflavin kinase activity"/>
    <property type="evidence" value="ECO:0007669"/>
    <property type="project" value="UniProtKB-UniRule"/>
</dbReference>
<comment type="similarity">
    <text evidence="15">Belongs to the ribF family.</text>
</comment>
<dbReference type="RefSeq" id="WP_119540718.1">
    <property type="nucleotide sequence ID" value="NZ_QYRN01000007.1"/>
</dbReference>
<evidence type="ECO:0000313" key="17">
    <source>
        <dbReference type="EMBL" id="RIX99586.1"/>
    </source>
</evidence>
<keyword evidence="5 15" id="KW-0288">FMN</keyword>
<keyword evidence="8 15" id="KW-0547">Nucleotide-binding</keyword>
<dbReference type="PIRSF" id="PIRSF004491">
    <property type="entry name" value="FAD_Synth"/>
    <property type="match status" value="1"/>
</dbReference>
<proteinExistence type="inferred from homology"/>
<evidence type="ECO:0000256" key="4">
    <source>
        <dbReference type="ARBA" id="ARBA00022630"/>
    </source>
</evidence>
<dbReference type="InterPro" id="IPR014729">
    <property type="entry name" value="Rossmann-like_a/b/a_fold"/>
</dbReference>
<dbReference type="UniPathway" id="UPA00276">
    <property type="reaction ID" value="UER00406"/>
</dbReference>
<dbReference type="InterPro" id="IPR015865">
    <property type="entry name" value="Riboflavin_kinase_bac/euk"/>
</dbReference>
<keyword evidence="7 15" id="KW-0548">Nucleotidyltransferase</keyword>
<evidence type="ECO:0000256" key="1">
    <source>
        <dbReference type="ARBA" id="ARBA00002121"/>
    </source>
</evidence>
<evidence type="ECO:0000256" key="11">
    <source>
        <dbReference type="ARBA" id="ARBA00022840"/>
    </source>
</evidence>
<evidence type="ECO:0000256" key="10">
    <source>
        <dbReference type="ARBA" id="ARBA00022827"/>
    </source>
</evidence>
<dbReference type="GO" id="GO:0006747">
    <property type="term" value="P:FAD biosynthetic process"/>
    <property type="evidence" value="ECO:0007669"/>
    <property type="project" value="UniProtKB-UniRule"/>
</dbReference>
<keyword evidence="6 15" id="KW-0808">Transferase</keyword>
<evidence type="ECO:0000313" key="18">
    <source>
        <dbReference type="Proteomes" id="UP000265750"/>
    </source>
</evidence>
<keyword evidence="18" id="KW-1185">Reference proteome</keyword>
<comment type="pathway">
    <text evidence="3 15">Cofactor biosynthesis; FMN biosynthesis; FMN from riboflavin (ATP route): step 1/1.</text>
</comment>
<comment type="catalytic activity">
    <reaction evidence="14 15">
        <text>FMN + ATP + H(+) = FAD + diphosphate</text>
        <dbReference type="Rhea" id="RHEA:17237"/>
        <dbReference type="ChEBI" id="CHEBI:15378"/>
        <dbReference type="ChEBI" id="CHEBI:30616"/>
        <dbReference type="ChEBI" id="CHEBI:33019"/>
        <dbReference type="ChEBI" id="CHEBI:57692"/>
        <dbReference type="ChEBI" id="CHEBI:58210"/>
        <dbReference type="EC" id="2.7.7.2"/>
    </reaction>
</comment>
<reference evidence="18" key="1">
    <citation type="submission" date="2018-09" db="EMBL/GenBank/DDBJ databases">
        <authorList>
            <person name="Tuo L."/>
        </authorList>
    </citation>
    <scope>NUCLEOTIDE SEQUENCE [LARGE SCALE GENOMIC DNA]</scope>
    <source>
        <strain evidence="18">M2BS4Y-1</strain>
    </source>
</reference>
<keyword evidence="11 15" id="KW-0067">ATP-binding</keyword>
<dbReference type="AlphaFoldDB" id="A0A3A1WGR6"/>
<evidence type="ECO:0000256" key="13">
    <source>
        <dbReference type="ARBA" id="ARBA00047880"/>
    </source>
</evidence>
<comment type="caution">
    <text evidence="17">The sequence shown here is derived from an EMBL/GenBank/DDBJ whole genome shotgun (WGS) entry which is preliminary data.</text>
</comment>
<dbReference type="Pfam" id="PF06574">
    <property type="entry name" value="FAD_syn"/>
    <property type="match status" value="1"/>
</dbReference>
<dbReference type="NCBIfam" id="TIGR00083">
    <property type="entry name" value="ribF"/>
    <property type="match status" value="1"/>
</dbReference>
<protein>
    <recommendedName>
        <fullName evidence="15">Riboflavin biosynthesis protein</fullName>
    </recommendedName>
    <domain>
        <recommendedName>
            <fullName evidence="15">Riboflavin kinase</fullName>
            <ecNumber evidence="15">2.7.1.26</ecNumber>
        </recommendedName>
        <alternativeName>
            <fullName evidence="15">Flavokinase</fullName>
        </alternativeName>
    </domain>
    <domain>
        <recommendedName>
            <fullName evidence="15">FMN adenylyltransferase</fullName>
            <ecNumber evidence="15">2.7.7.2</ecNumber>
        </recommendedName>
        <alternativeName>
            <fullName evidence="15">FAD pyrophosphorylase</fullName>
        </alternativeName>
        <alternativeName>
            <fullName evidence="15">FAD synthase</fullName>
        </alternativeName>
    </domain>
</protein>
<dbReference type="SUPFAM" id="SSF52374">
    <property type="entry name" value="Nucleotidylyl transferase"/>
    <property type="match status" value="1"/>
</dbReference>
<dbReference type="NCBIfam" id="NF004160">
    <property type="entry name" value="PRK05627.1-3"/>
    <property type="match status" value="1"/>
</dbReference>
<dbReference type="GO" id="GO:0005524">
    <property type="term" value="F:ATP binding"/>
    <property type="evidence" value="ECO:0007669"/>
    <property type="project" value="UniProtKB-UniRule"/>
</dbReference>
<keyword evidence="10 15" id="KW-0274">FAD</keyword>
<dbReference type="PANTHER" id="PTHR22749:SF6">
    <property type="entry name" value="RIBOFLAVIN KINASE"/>
    <property type="match status" value="1"/>
</dbReference>
<dbReference type="UniPathway" id="UPA00277">
    <property type="reaction ID" value="UER00407"/>
</dbReference>
<dbReference type="InterPro" id="IPR015864">
    <property type="entry name" value="FAD_synthase"/>
</dbReference>
<feature type="domain" description="Riboflavin kinase" evidence="16">
    <location>
        <begin position="193"/>
        <end position="317"/>
    </location>
</feature>